<proteinExistence type="predicted"/>
<name>A0A8J2LAC6_9HEXA</name>
<comment type="caution">
    <text evidence="1">The sequence shown here is derived from an EMBL/GenBank/DDBJ whole genome shotgun (WGS) entry which is preliminary data.</text>
</comment>
<sequence length="158" mass="17496">MSTYLVEGDNTELKSKCPRKFWNSGENSFLQFSLLLPITTKSGYNSVYNYGHADNSRRNSIRSLGMAISISMYALTSSGDLLVSDTNGSDLQGKFRCQVTHQLTGEIRHSNGAQLHITEPERNEPPKLVYASPPTLRVRVDEEARIGCVAQGNPPPSY</sequence>
<protein>
    <submittedName>
        <fullName evidence="1">Uncharacterized protein</fullName>
    </submittedName>
</protein>
<dbReference type="Proteomes" id="UP000708208">
    <property type="component" value="Unassembled WGS sequence"/>
</dbReference>
<reference evidence="1" key="1">
    <citation type="submission" date="2021-06" db="EMBL/GenBank/DDBJ databases">
        <authorList>
            <person name="Hodson N. C."/>
            <person name="Mongue J. A."/>
            <person name="Jaron S. K."/>
        </authorList>
    </citation>
    <scope>NUCLEOTIDE SEQUENCE</scope>
</reference>
<evidence type="ECO:0000313" key="2">
    <source>
        <dbReference type="Proteomes" id="UP000708208"/>
    </source>
</evidence>
<evidence type="ECO:0000313" key="1">
    <source>
        <dbReference type="EMBL" id="CAG7829179.1"/>
    </source>
</evidence>
<accession>A0A8J2LAC6</accession>
<dbReference type="EMBL" id="CAJVCH010550443">
    <property type="protein sequence ID" value="CAG7829179.1"/>
    <property type="molecule type" value="Genomic_DNA"/>
</dbReference>
<dbReference type="AlphaFoldDB" id="A0A8J2LAC6"/>
<keyword evidence="2" id="KW-1185">Reference proteome</keyword>
<gene>
    <name evidence="1" type="ORF">AFUS01_LOCUS39054</name>
</gene>
<feature type="non-terminal residue" evidence="1">
    <location>
        <position position="1"/>
    </location>
</feature>
<organism evidence="1 2">
    <name type="scientific">Allacma fusca</name>
    <dbReference type="NCBI Taxonomy" id="39272"/>
    <lineage>
        <taxon>Eukaryota</taxon>
        <taxon>Metazoa</taxon>
        <taxon>Ecdysozoa</taxon>
        <taxon>Arthropoda</taxon>
        <taxon>Hexapoda</taxon>
        <taxon>Collembola</taxon>
        <taxon>Symphypleona</taxon>
        <taxon>Sminthuridae</taxon>
        <taxon>Allacma</taxon>
    </lineage>
</organism>